<evidence type="ECO:0000313" key="3">
    <source>
        <dbReference type="EMBL" id="ODS29939.1"/>
    </source>
</evidence>
<dbReference type="PATRIC" id="fig|1872076.5.peg.5961"/>
<name>A0A1E3X2X6_9BACT</name>
<dbReference type="InterPro" id="IPR013424">
    <property type="entry name" value="Ice-binding_C"/>
</dbReference>
<dbReference type="Pfam" id="PF07589">
    <property type="entry name" value="PEP-CTERM"/>
    <property type="match status" value="1"/>
</dbReference>
<dbReference type="AlphaFoldDB" id="A0A1E3X2X6"/>
<gene>
    <name evidence="3" type="ORF">SCARUB_04958</name>
</gene>
<accession>A0A1E3X2X6</accession>
<reference evidence="3 4" key="1">
    <citation type="submission" date="2016-07" db="EMBL/GenBank/DDBJ databases">
        <title>Draft genome of Scalindua rubra, obtained from a brine-seawater interface in the Red Sea, sheds light on salt adaptation in anammox bacteria.</title>
        <authorList>
            <person name="Speth D.R."/>
            <person name="Lagkouvardos I."/>
            <person name="Wang Y."/>
            <person name="Qian P.-Y."/>
            <person name="Dutilh B.E."/>
            <person name="Jetten M.S."/>
        </authorList>
    </citation>
    <scope>NUCLEOTIDE SEQUENCE [LARGE SCALE GENOMIC DNA]</scope>
    <source>
        <strain evidence="3">BSI-1</strain>
    </source>
</reference>
<sequence length="409" mass="41252">MKKVFFCCLVSLLVLFAAGVKVEAVSFTIIAKSGDTIAGKTLASVGLNTATLNDNGVAAFWAGYSGNSLEGIFTQSSLLVKEGDTIGGKTLTDIGDSIKLSLNNNNNVAFKGSFSGGTGIFTRNNLVAEIGDTIDTKTLTSVNGQASINDSDNVAFQGFFSGGSGVFINNSSMAAGTGSVIGGETINSTGGTDNPFIDASGGVSFRASTNGDGSIFTPDSILVSEGDIIDGKTLGLITHNVMNASGNVAFRSNISGGGKGIFTTNSLIAEIGDSIGGKILTDISGSGGMLSLGNNGDIAFQGSFAGGTGIFTQNSLIAASGDTIAGGGTIDIFAGSTSINANGDVLFGVRFQDTFETALILATVDAQPVPEPATIALLGIGLAGLALLLDNFLPDRSTKFKTISAQSFL</sequence>
<dbReference type="EMBL" id="MAYW01000324">
    <property type="protein sequence ID" value="ODS29939.1"/>
    <property type="molecule type" value="Genomic_DNA"/>
</dbReference>
<feature type="domain" description="Ice-binding protein C-terminal" evidence="2">
    <location>
        <begin position="368"/>
        <end position="387"/>
    </location>
</feature>
<dbReference type="NCBIfam" id="TIGR02595">
    <property type="entry name" value="PEP_CTERM"/>
    <property type="match status" value="1"/>
</dbReference>
<evidence type="ECO:0000259" key="2">
    <source>
        <dbReference type="Pfam" id="PF07589"/>
    </source>
</evidence>
<protein>
    <recommendedName>
        <fullName evidence="2">Ice-binding protein C-terminal domain-containing protein</fullName>
    </recommendedName>
</protein>
<comment type="caution">
    <text evidence="3">The sequence shown here is derived from an EMBL/GenBank/DDBJ whole genome shotgun (WGS) entry which is preliminary data.</text>
</comment>
<feature type="signal peptide" evidence="1">
    <location>
        <begin position="1"/>
        <end position="17"/>
    </location>
</feature>
<feature type="chain" id="PRO_5009140068" description="Ice-binding protein C-terminal domain-containing protein" evidence="1">
    <location>
        <begin position="18"/>
        <end position="409"/>
    </location>
</feature>
<keyword evidence="1" id="KW-0732">Signal</keyword>
<dbReference type="Proteomes" id="UP000094056">
    <property type="component" value="Unassembled WGS sequence"/>
</dbReference>
<proteinExistence type="predicted"/>
<organism evidence="3 4">
    <name type="scientific">Candidatus Scalindua rubra</name>
    <dbReference type="NCBI Taxonomy" id="1872076"/>
    <lineage>
        <taxon>Bacteria</taxon>
        <taxon>Pseudomonadati</taxon>
        <taxon>Planctomycetota</taxon>
        <taxon>Candidatus Brocadiia</taxon>
        <taxon>Candidatus Brocadiales</taxon>
        <taxon>Candidatus Scalinduaceae</taxon>
        <taxon>Candidatus Scalindua</taxon>
    </lineage>
</organism>
<evidence type="ECO:0000256" key="1">
    <source>
        <dbReference type="SAM" id="SignalP"/>
    </source>
</evidence>
<evidence type="ECO:0000313" key="4">
    <source>
        <dbReference type="Proteomes" id="UP000094056"/>
    </source>
</evidence>